<comment type="caution">
    <text evidence="3">The sequence shown here is derived from an EMBL/GenBank/DDBJ whole genome shotgun (WGS) entry which is preliminary data.</text>
</comment>
<dbReference type="SUPFAM" id="SSF54060">
    <property type="entry name" value="His-Me finger endonucleases"/>
    <property type="match status" value="1"/>
</dbReference>
<gene>
    <name evidence="3" type="ORF">FC72_GL000501</name>
</gene>
<keyword evidence="4" id="KW-1185">Reference proteome</keyword>
<feature type="domain" description="HNH nuclease" evidence="2">
    <location>
        <begin position="58"/>
        <end position="103"/>
    </location>
</feature>
<dbReference type="RefSeq" id="WP_057766057.1">
    <property type="nucleotide sequence ID" value="NZ_AZDG01000013.1"/>
</dbReference>
<dbReference type="EMBL" id="AZDG01000013">
    <property type="protein sequence ID" value="KRK64333.1"/>
    <property type="molecule type" value="Genomic_DNA"/>
</dbReference>
<dbReference type="InterPro" id="IPR003615">
    <property type="entry name" value="HNH_nuc"/>
</dbReference>
<proteinExistence type="predicted"/>
<accession>A0A0R1IYF3</accession>
<dbReference type="InterPro" id="IPR010902">
    <property type="entry name" value="NUMOD4"/>
</dbReference>
<dbReference type="OrthoDB" id="6631788at2"/>
<reference evidence="3 4" key="1">
    <citation type="journal article" date="2015" name="Genome Announc.">
        <title>Expanding the biotechnology potential of lactobacilli through comparative genomics of 213 strains and associated genera.</title>
        <authorList>
            <person name="Sun Z."/>
            <person name="Harris H.M."/>
            <person name="McCann A."/>
            <person name="Guo C."/>
            <person name="Argimon S."/>
            <person name="Zhang W."/>
            <person name="Yang X."/>
            <person name="Jeffery I.B."/>
            <person name="Cooney J.C."/>
            <person name="Kagawa T.F."/>
            <person name="Liu W."/>
            <person name="Song Y."/>
            <person name="Salvetti E."/>
            <person name="Wrobel A."/>
            <person name="Rasinkangas P."/>
            <person name="Parkhill J."/>
            <person name="Rea M.C."/>
            <person name="O'Sullivan O."/>
            <person name="Ritari J."/>
            <person name="Douillard F.P."/>
            <person name="Paul Ross R."/>
            <person name="Yang R."/>
            <person name="Briner A.E."/>
            <person name="Felis G.E."/>
            <person name="de Vos W.M."/>
            <person name="Barrangou R."/>
            <person name="Klaenhammer T.R."/>
            <person name="Caufield P.W."/>
            <person name="Cui Y."/>
            <person name="Zhang H."/>
            <person name="O'Toole P.W."/>
        </authorList>
    </citation>
    <scope>NUCLEOTIDE SEQUENCE [LARGE SCALE GENOMIC DNA]</scope>
    <source>
        <strain evidence="3 4">DSM 20183</strain>
    </source>
</reference>
<name>A0A0R1IYF3_9LACO</name>
<dbReference type="AlphaFoldDB" id="A0A0R1IYF3"/>
<protein>
    <recommendedName>
        <fullName evidence="5">HNH nuclease domain-containing protein</fullName>
    </recommendedName>
</protein>
<evidence type="ECO:0008006" key="5">
    <source>
        <dbReference type="Google" id="ProtNLM"/>
    </source>
</evidence>
<dbReference type="InterPro" id="IPR044925">
    <property type="entry name" value="His-Me_finger_sf"/>
</dbReference>
<dbReference type="Pfam" id="PF07463">
    <property type="entry name" value="NUMOD4"/>
    <property type="match status" value="1"/>
</dbReference>
<dbReference type="Gene3D" id="3.90.75.20">
    <property type="match status" value="1"/>
</dbReference>
<evidence type="ECO:0000259" key="2">
    <source>
        <dbReference type="Pfam" id="PF13392"/>
    </source>
</evidence>
<sequence>MEHWKQVPEFERYEVSNFGRVRNSETGRIRKLSKPGPRTLYLKTTFKDGKGRIKTYDVHRLVAELFCHKPKSNISLVVDHLNGNEFDNRATNLEWITIGENSRRRKPYQLDYSVKDTSIVWFDENGTIQGIFYNCTDAAAKTGLAYGGITKCCSNKYPRVVKVGRWGFIRVPTKDINELYEEQKKSLATAMAKDQNTSKKSYIHFNTIRKRG</sequence>
<evidence type="ECO:0000313" key="4">
    <source>
        <dbReference type="Proteomes" id="UP000050929"/>
    </source>
</evidence>
<dbReference type="GO" id="GO:0016788">
    <property type="term" value="F:hydrolase activity, acting on ester bonds"/>
    <property type="evidence" value="ECO:0007669"/>
    <property type="project" value="InterPro"/>
</dbReference>
<dbReference type="Pfam" id="PF13392">
    <property type="entry name" value="HNH_3"/>
    <property type="match status" value="1"/>
</dbReference>
<dbReference type="PATRIC" id="fig|1423811.3.peg.505"/>
<evidence type="ECO:0000259" key="1">
    <source>
        <dbReference type="Pfam" id="PF07463"/>
    </source>
</evidence>
<evidence type="ECO:0000313" key="3">
    <source>
        <dbReference type="EMBL" id="KRK64333.1"/>
    </source>
</evidence>
<feature type="domain" description="NUMOD4" evidence="1">
    <location>
        <begin position="2"/>
        <end position="34"/>
    </location>
</feature>
<organism evidence="3 4">
    <name type="scientific">Companilactobacillus tucceti DSM 20183</name>
    <dbReference type="NCBI Taxonomy" id="1423811"/>
    <lineage>
        <taxon>Bacteria</taxon>
        <taxon>Bacillati</taxon>
        <taxon>Bacillota</taxon>
        <taxon>Bacilli</taxon>
        <taxon>Lactobacillales</taxon>
        <taxon>Lactobacillaceae</taxon>
        <taxon>Companilactobacillus</taxon>
    </lineage>
</organism>
<dbReference type="STRING" id="1423811.FC72_GL000501"/>
<dbReference type="Proteomes" id="UP000050929">
    <property type="component" value="Unassembled WGS sequence"/>
</dbReference>